<sequence length="461" mass="50614">MGVVHAKDSGSGLPHPNINYDDCEGVETREIKLDGVKARVDRVHVNGLARTKNDIIQDVVKDLFAANDFQDVLLKAQKVRTKLNSLGCFQYISVFVDTSKGPSATPHGIEVTFHVRELKRLVGGINTQVGENEGSLVIGLRAPNMFGRGERLQTEFSYGSKNSNNYNISFIKPLKGKHIPVFSTSVYQSTSEWPSSGYRQIDQGLIVDFAFNSTCMIKHNLQWDAAIRNLGVLSKSSSFTIRESSGATLKSALRHILSIDGRDDRIFPACGTFFQLASEVAGLGGDVGFVKNDVFLQSNYSLTDDVVLQTSFNGGILNSLGDDYKITLSDMYYLGGPLSLRGFRMRGVGPHSEGDALGSNWFWSSGLHLFTPLPFRPGKGGVGELFRMHFFANAGNTGDFEGDDSIIERVKTNIRAAYGVGLAMRLGQMARVEINYCFPYKFQESDLAQPGVQFGIGVQFL</sequence>
<evidence type="ECO:0000256" key="5">
    <source>
        <dbReference type="ARBA" id="ARBA00022787"/>
    </source>
</evidence>
<keyword evidence="4" id="KW-0812">Transmembrane</keyword>
<comment type="subcellular location">
    <subcellularLocation>
        <location evidence="1">Mitochondrion outer membrane</location>
        <topology evidence="1">Multi-pass membrane protein</topology>
    </subcellularLocation>
</comment>
<evidence type="ECO:0000313" key="10">
    <source>
        <dbReference type="Proteomes" id="UP001353858"/>
    </source>
</evidence>
<dbReference type="InterPro" id="IPR039910">
    <property type="entry name" value="D15-like"/>
</dbReference>
<dbReference type="FunFam" id="2.40.160.50:FF:000002">
    <property type="entry name" value="sorting and assembly machinery component 50 homolog"/>
    <property type="match status" value="1"/>
</dbReference>
<dbReference type="PANTHER" id="PTHR12815">
    <property type="entry name" value="SORTING AND ASSEMBLY MACHINERY SAMM50 PROTEIN FAMILY MEMBER"/>
    <property type="match status" value="1"/>
</dbReference>
<dbReference type="GO" id="GO:0005741">
    <property type="term" value="C:mitochondrial outer membrane"/>
    <property type="evidence" value="ECO:0007669"/>
    <property type="project" value="UniProtKB-SubCell"/>
</dbReference>
<evidence type="ECO:0000256" key="2">
    <source>
        <dbReference type="ARBA" id="ARBA00010913"/>
    </source>
</evidence>
<name>A0AAN7Q3E9_9COLE</name>
<dbReference type="Gene3D" id="2.40.160.50">
    <property type="entry name" value="membrane protein fhac: a member of the omp85/tpsb transporter family"/>
    <property type="match status" value="1"/>
</dbReference>
<dbReference type="PANTHER" id="PTHR12815:SF18">
    <property type="entry name" value="SORTING AND ASSEMBLY MACHINERY COMPONENT 50 HOMOLOG"/>
    <property type="match status" value="1"/>
</dbReference>
<reference evidence="10" key="1">
    <citation type="submission" date="2023-01" db="EMBL/GenBank/DDBJ databases">
        <title>Key to firefly adult light organ development and bioluminescence: homeobox transcription factors regulate luciferase expression and transportation to peroxisome.</title>
        <authorList>
            <person name="Fu X."/>
        </authorList>
    </citation>
    <scope>NUCLEOTIDE SEQUENCE [LARGE SCALE GENOMIC DNA]</scope>
</reference>
<comment type="similarity">
    <text evidence="2">Belongs to the SAM50/omp85 family.</text>
</comment>
<dbReference type="Proteomes" id="UP001353858">
    <property type="component" value="Unassembled WGS sequence"/>
</dbReference>
<dbReference type="AlphaFoldDB" id="A0AAN7Q3E9"/>
<evidence type="ECO:0000259" key="8">
    <source>
        <dbReference type="Pfam" id="PF01103"/>
    </source>
</evidence>
<keyword evidence="7" id="KW-0472">Membrane</keyword>
<organism evidence="9 10">
    <name type="scientific">Aquatica leii</name>
    <dbReference type="NCBI Taxonomy" id="1421715"/>
    <lineage>
        <taxon>Eukaryota</taxon>
        <taxon>Metazoa</taxon>
        <taxon>Ecdysozoa</taxon>
        <taxon>Arthropoda</taxon>
        <taxon>Hexapoda</taxon>
        <taxon>Insecta</taxon>
        <taxon>Pterygota</taxon>
        <taxon>Neoptera</taxon>
        <taxon>Endopterygota</taxon>
        <taxon>Coleoptera</taxon>
        <taxon>Polyphaga</taxon>
        <taxon>Elateriformia</taxon>
        <taxon>Elateroidea</taxon>
        <taxon>Lampyridae</taxon>
        <taxon>Luciolinae</taxon>
        <taxon>Aquatica</taxon>
    </lineage>
</organism>
<gene>
    <name evidence="9" type="ORF">RN001_010611</name>
</gene>
<evidence type="ECO:0000313" key="9">
    <source>
        <dbReference type="EMBL" id="KAK4878105.1"/>
    </source>
</evidence>
<keyword evidence="3" id="KW-1134">Transmembrane beta strand</keyword>
<dbReference type="EMBL" id="JARPUR010000004">
    <property type="protein sequence ID" value="KAK4878105.1"/>
    <property type="molecule type" value="Genomic_DNA"/>
</dbReference>
<dbReference type="GO" id="GO:0033108">
    <property type="term" value="P:mitochondrial respiratory chain complex assembly"/>
    <property type="evidence" value="ECO:0007669"/>
    <property type="project" value="TreeGrafter"/>
</dbReference>
<keyword evidence="5" id="KW-1000">Mitochondrion outer membrane</keyword>
<dbReference type="Pfam" id="PF01103">
    <property type="entry name" value="Omp85"/>
    <property type="match status" value="1"/>
</dbReference>
<dbReference type="InterPro" id="IPR000184">
    <property type="entry name" value="Bac_surfAg_D15"/>
</dbReference>
<accession>A0AAN7Q3E9</accession>
<protein>
    <recommendedName>
        <fullName evidence="8">Bacterial surface antigen (D15) domain-containing protein</fullName>
    </recommendedName>
</protein>
<evidence type="ECO:0000256" key="3">
    <source>
        <dbReference type="ARBA" id="ARBA00022452"/>
    </source>
</evidence>
<proteinExistence type="inferred from homology"/>
<evidence type="ECO:0000256" key="1">
    <source>
        <dbReference type="ARBA" id="ARBA00004374"/>
    </source>
</evidence>
<keyword evidence="6" id="KW-0496">Mitochondrion</keyword>
<comment type="caution">
    <text evidence="9">The sequence shown here is derived from an EMBL/GenBank/DDBJ whole genome shotgun (WGS) entry which is preliminary data.</text>
</comment>
<evidence type="ECO:0000256" key="4">
    <source>
        <dbReference type="ARBA" id="ARBA00022692"/>
    </source>
</evidence>
<keyword evidence="10" id="KW-1185">Reference proteome</keyword>
<feature type="domain" description="Bacterial surface antigen (D15)" evidence="8">
    <location>
        <begin position="144"/>
        <end position="460"/>
    </location>
</feature>
<evidence type="ECO:0000256" key="7">
    <source>
        <dbReference type="ARBA" id="ARBA00023136"/>
    </source>
</evidence>
<evidence type="ECO:0000256" key="6">
    <source>
        <dbReference type="ARBA" id="ARBA00023128"/>
    </source>
</evidence>
<dbReference type="GO" id="GO:0045040">
    <property type="term" value="P:protein insertion into mitochondrial outer membrane"/>
    <property type="evidence" value="ECO:0007669"/>
    <property type="project" value="TreeGrafter"/>
</dbReference>